<proteinExistence type="predicted"/>
<keyword evidence="4" id="KW-1185">Reference proteome</keyword>
<dbReference type="EMBL" id="JAFHKP010000033">
    <property type="protein sequence ID" value="KAG5469823.1"/>
    <property type="molecule type" value="Genomic_DNA"/>
</dbReference>
<feature type="compositionally biased region" description="Low complexity" evidence="1">
    <location>
        <begin position="52"/>
        <end position="62"/>
    </location>
</feature>
<feature type="transmembrane region" description="Helical" evidence="2">
    <location>
        <begin position="738"/>
        <end position="759"/>
    </location>
</feature>
<evidence type="ECO:0000256" key="1">
    <source>
        <dbReference type="SAM" id="MobiDB-lite"/>
    </source>
</evidence>
<dbReference type="GeneID" id="94169238"/>
<comment type="caution">
    <text evidence="3">The sequence shown here is derived from an EMBL/GenBank/DDBJ whole genome shotgun (WGS) entry which is preliminary data.</text>
</comment>
<feature type="region of interest" description="Disordered" evidence="1">
    <location>
        <begin position="345"/>
        <end position="382"/>
    </location>
</feature>
<feature type="transmembrane region" description="Helical" evidence="2">
    <location>
        <begin position="618"/>
        <end position="647"/>
    </location>
</feature>
<sequence>MSSGGASASRSSSDCSTARVSPSSPRSGVATDNNSAVFSETVAQSKGPLPPSAASAVTPPASELSAFPKSGLTGSGGIPSSIYTASPLVQGQAPDRERVTSYRNSAPAALPTPSSVNDARSSGPAQTLSPASDELEGRPFNGLRSISEESAAGAVERSLFESTAEPPPTQNLQLSKSFGRPPGAPPKISVPQSAVSSPLAPSSRGGENGRKRRANTVGGATGSGLLPLSAPPVQRPPMLSASGSKSANFPESQRPSTPGVRAQSSPLDGSTGSDAGTAVQPLARVGTTEDGESGWWETVCQLVTDRAEKVSAYLENLVDPGGVAATAAASRSRANQGVPRIPTRSTLISRSASMSPDSGVAYDPNRYSPPTRAPPSSAAGKDRRALFEPFNDTSMRPGVSDRQGSEGSFAVPLDLVVIDPSQGTFLWNNPSTAQPVLTIAGRDAGSDSFMGAGDETGSSLDCYDAEPNAYVVDLVSALRGYQSSPTEPFGHLVAAALASRSKEAPVRGFEIAAANHNPYLVRLILDSGTLDETDVEAQRHVQETMAELLSVNGGELSPAICEYLTSFFRMPFTRLSHGEYTMLKRSGFEYIKLMYDHQHVLPDEPLHSILINQSHVMLILNLVFMAVQLCAIVFTTVAIALVLASWMVASNHSLQSYGFYTLIVYGGGWALNTICIICTVRNRQDEVQYEPRYEDGEYVMVPSPYMAVVPVLPLFDFFCLIAYVRALRQKRMILGHNIVACSRLSSIFYAILFAFPQLITQSYFNNNQTSIDPQSRHRWPYTVLLVAATTQWCVALFGYAWFLFTHDSIDGFGFARFNLGKEPHILERHTAVAHVLHFVMASVLETNVYLLTTTAIALPVTVCGSYHITILILSSFTIVYILIVYVAIALMEGSTVRISFSSVPLLIIQLALLISSEQIGVEECASFRHLYFRQAFVFGYLSWGAYFTLFVVWLILMLQWCVLCKTGVNLFPRLLWPLARADIRFALQTKVDAHVEASPADSSSGGAA</sequence>
<evidence type="ECO:0000313" key="4">
    <source>
        <dbReference type="Proteomes" id="UP000674179"/>
    </source>
</evidence>
<protein>
    <recommendedName>
        <fullName evidence="5">Transmembrane protein</fullName>
    </recommendedName>
</protein>
<feature type="compositionally biased region" description="Polar residues" evidence="1">
    <location>
        <begin position="345"/>
        <end position="356"/>
    </location>
</feature>
<feature type="transmembrane region" description="Helical" evidence="2">
    <location>
        <begin position="702"/>
        <end position="726"/>
    </location>
</feature>
<feature type="compositionally biased region" description="Polar residues" evidence="1">
    <location>
        <begin position="241"/>
        <end position="274"/>
    </location>
</feature>
<dbReference type="Proteomes" id="UP000674179">
    <property type="component" value="Chromosome 33"/>
</dbReference>
<feature type="compositionally biased region" description="Polar residues" evidence="1">
    <location>
        <begin position="190"/>
        <end position="200"/>
    </location>
</feature>
<keyword evidence="2" id="KW-1133">Transmembrane helix</keyword>
<dbReference type="KEGG" id="lenr:94169238"/>
<feature type="transmembrane region" description="Helical" evidence="2">
    <location>
        <begin position="659"/>
        <end position="682"/>
    </location>
</feature>
<feature type="transmembrane region" description="Helical" evidence="2">
    <location>
        <begin position="779"/>
        <end position="804"/>
    </location>
</feature>
<evidence type="ECO:0000256" key="2">
    <source>
        <dbReference type="SAM" id="Phobius"/>
    </source>
</evidence>
<reference evidence="3 4" key="1">
    <citation type="submission" date="2021-02" db="EMBL/GenBank/DDBJ databases">
        <title>Leishmania (Mundinia) enrietti genome sequencing and assembly.</title>
        <authorList>
            <person name="Almutairi H."/>
            <person name="Gatherer D."/>
        </authorList>
    </citation>
    <scope>NUCLEOTIDE SEQUENCE [LARGE SCALE GENOMIC DNA]</scope>
    <source>
        <strain evidence="3">CUR178</strain>
    </source>
</reference>
<accession>A0A836KL81</accession>
<dbReference type="OrthoDB" id="249280at2759"/>
<organism evidence="3 4">
    <name type="scientific">Leishmania enriettii</name>
    <dbReference type="NCBI Taxonomy" id="5663"/>
    <lineage>
        <taxon>Eukaryota</taxon>
        <taxon>Discoba</taxon>
        <taxon>Euglenozoa</taxon>
        <taxon>Kinetoplastea</taxon>
        <taxon>Metakinetoplastina</taxon>
        <taxon>Trypanosomatida</taxon>
        <taxon>Trypanosomatidae</taxon>
        <taxon>Leishmaniinae</taxon>
        <taxon>Leishmania</taxon>
    </lineage>
</organism>
<feature type="transmembrane region" description="Helical" evidence="2">
    <location>
        <begin position="935"/>
        <end position="956"/>
    </location>
</feature>
<feature type="compositionally biased region" description="Low complexity" evidence="1">
    <location>
        <begin position="368"/>
        <end position="379"/>
    </location>
</feature>
<evidence type="ECO:0000313" key="3">
    <source>
        <dbReference type="EMBL" id="KAG5469823.1"/>
    </source>
</evidence>
<feature type="transmembrane region" description="Helical" evidence="2">
    <location>
        <begin position="864"/>
        <end position="888"/>
    </location>
</feature>
<feature type="compositionally biased region" description="Low complexity" evidence="1">
    <location>
        <begin position="1"/>
        <end position="21"/>
    </location>
</feature>
<gene>
    <name evidence="3" type="ORF">CUR178_01963</name>
</gene>
<feature type="compositionally biased region" description="Polar residues" evidence="1">
    <location>
        <begin position="22"/>
        <end position="44"/>
    </location>
</feature>
<dbReference type="RefSeq" id="XP_067689831.1">
    <property type="nucleotide sequence ID" value="XM_067833728.1"/>
</dbReference>
<dbReference type="AlphaFoldDB" id="A0A836KL81"/>
<keyword evidence="2" id="KW-0812">Transmembrane</keyword>
<evidence type="ECO:0008006" key="5">
    <source>
        <dbReference type="Google" id="ProtNLM"/>
    </source>
</evidence>
<feature type="region of interest" description="Disordered" evidence="1">
    <location>
        <begin position="1"/>
        <end position="291"/>
    </location>
</feature>
<keyword evidence="2" id="KW-0472">Membrane</keyword>
<feature type="transmembrane region" description="Helical" evidence="2">
    <location>
        <begin position="895"/>
        <end position="915"/>
    </location>
</feature>
<name>A0A836KL81_LEIEN</name>
<feature type="compositionally biased region" description="Polar residues" evidence="1">
    <location>
        <begin position="112"/>
        <end position="130"/>
    </location>
</feature>